<protein>
    <submittedName>
        <fullName evidence="4">DNA-binding response regulator</fullName>
    </submittedName>
</protein>
<evidence type="ECO:0000259" key="2">
    <source>
        <dbReference type="PROSITE" id="PS50110"/>
    </source>
</evidence>
<evidence type="ECO:0000256" key="1">
    <source>
        <dbReference type="PROSITE-ProRule" id="PRU00169"/>
    </source>
</evidence>
<comment type="caution">
    <text evidence="4">The sequence shown here is derived from an EMBL/GenBank/DDBJ whole genome shotgun (WGS) entry which is preliminary data.</text>
</comment>
<dbReference type="PANTHER" id="PTHR37299:SF1">
    <property type="entry name" value="STAGE 0 SPORULATION PROTEIN A HOMOLOG"/>
    <property type="match status" value="1"/>
</dbReference>
<feature type="domain" description="Response regulatory" evidence="2">
    <location>
        <begin position="6"/>
        <end position="118"/>
    </location>
</feature>
<gene>
    <name evidence="4" type="ORF">GCM10011379_08690</name>
</gene>
<dbReference type="Pfam" id="PF00072">
    <property type="entry name" value="Response_reg"/>
    <property type="match status" value="1"/>
</dbReference>
<dbReference type="Gene3D" id="3.40.50.2300">
    <property type="match status" value="1"/>
</dbReference>
<dbReference type="EMBL" id="BMIB01000001">
    <property type="protein sequence ID" value="GGH60622.1"/>
    <property type="molecule type" value="Genomic_DNA"/>
</dbReference>
<keyword evidence="5" id="KW-1185">Reference proteome</keyword>
<dbReference type="InterPro" id="IPR007492">
    <property type="entry name" value="LytTR_DNA-bd_dom"/>
</dbReference>
<dbReference type="GO" id="GO:0000156">
    <property type="term" value="F:phosphorelay response regulator activity"/>
    <property type="evidence" value="ECO:0007669"/>
    <property type="project" value="InterPro"/>
</dbReference>
<dbReference type="GO" id="GO:0003677">
    <property type="term" value="F:DNA binding"/>
    <property type="evidence" value="ECO:0007669"/>
    <property type="project" value="UniProtKB-KW"/>
</dbReference>
<dbReference type="InterPro" id="IPR011006">
    <property type="entry name" value="CheY-like_superfamily"/>
</dbReference>
<sequence>MCSIMKCVAIDDEPLALQLVQGYARKTGELDVVATFTDAVKAKEYLQQNEDIDLLFLDIQMPDINGLELFTSLENKPMVIFTTAFGQYAAEGFNLDAVDYLVKPFDYERFLKAVTKARELVEYRQNREVNEGYLFVKHNYQWNKIYFKDIELIEALDDYIKLYLSPKPILVHMSMKAVSEKLPPSKFVRVHRSYIVPVEKVDGWNKNSIRIGEKTIPVSYTYQKQVQELLQKRMEG</sequence>
<evidence type="ECO:0000313" key="4">
    <source>
        <dbReference type="EMBL" id="GGH60622.1"/>
    </source>
</evidence>
<dbReference type="SMART" id="SM00850">
    <property type="entry name" value="LytTR"/>
    <property type="match status" value="1"/>
</dbReference>
<reference evidence="4" key="1">
    <citation type="journal article" date="2014" name="Int. J. Syst. Evol. Microbiol.">
        <title>Complete genome sequence of Corynebacterium casei LMG S-19264T (=DSM 44701T), isolated from a smear-ripened cheese.</title>
        <authorList>
            <consortium name="US DOE Joint Genome Institute (JGI-PGF)"/>
            <person name="Walter F."/>
            <person name="Albersmeier A."/>
            <person name="Kalinowski J."/>
            <person name="Ruckert C."/>
        </authorList>
    </citation>
    <scope>NUCLEOTIDE SEQUENCE</scope>
    <source>
        <strain evidence="4">CGMCC 1.15290</strain>
    </source>
</reference>
<dbReference type="Gene3D" id="2.40.50.1020">
    <property type="entry name" value="LytTr DNA-binding domain"/>
    <property type="match status" value="1"/>
</dbReference>
<evidence type="ECO:0000313" key="5">
    <source>
        <dbReference type="Proteomes" id="UP000627292"/>
    </source>
</evidence>
<dbReference type="Proteomes" id="UP000627292">
    <property type="component" value="Unassembled WGS sequence"/>
</dbReference>
<organism evidence="4 5">
    <name type="scientific">Filimonas zeae</name>
    <dbReference type="NCBI Taxonomy" id="1737353"/>
    <lineage>
        <taxon>Bacteria</taxon>
        <taxon>Pseudomonadati</taxon>
        <taxon>Bacteroidota</taxon>
        <taxon>Chitinophagia</taxon>
        <taxon>Chitinophagales</taxon>
        <taxon>Chitinophagaceae</taxon>
        <taxon>Filimonas</taxon>
    </lineage>
</organism>
<dbReference type="PROSITE" id="PS50110">
    <property type="entry name" value="RESPONSE_REGULATORY"/>
    <property type="match status" value="1"/>
</dbReference>
<dbReference type="AlphaFoldDB" id="A0A917IRQ4"/>
<dbReference type="Pfam" id="PF04397">
    <property type="entry name" value="LytTR"/>
    <property type="match status" value="1"/>
</dbReference>
<feature type="domain" description="HTH LytTR-type" evidence="3">
    <location>
        <begin position="148"/>
        <end position="232"/>
    </location>
</feature>
<dbReference type="SMART" id="SM00448">
    <property type="entry name" value="REC"/>
    <property type="match status" value="1"/>
</dbReference>
<proteinExistence type="predicted"/>
<keyword evidence="4" id="KW-0238">DNA-binding</keyword>
<dbReference type="InterPro" id="IPR046947">
    <property type="entry name" value="LytR-like"/>
</dbReference>
<feature type="modified residue" description="4-aspartylphosphate" evidence="1">
    <location>
        <position position="58"/>
    </location>
</feature>
<name>A0A917IRQ4_9BACT</name>
<keyword evidence="1" id="KW-0597">Phosphoprotein</keyword>
<accession>A0A917IRQ4</accession>
<evidence type="ECO:0000259" key="3">
    <source>
        <dbReference type="PROSITE" id="PS50930"/>
    </source>
</evidence>
<dbReference type="PROSITE" id="PS50930">
    <property type="entry name" value="HTH_LYTTR"/>
    <property type="match status" value="1"/>
</dbReference>
<dbReference type="InterPro" id="IPR001789">
    <property type="entry name" value="Sig_transdc_resp-reg_receiver"/>
</dbReference>
<dbReference type="PANTHER" id="PTHR37299">
    <property type="entry name" value="TRANSCRIPTIONAL REGULATOR-RELATED"/>
    <property type="match status" value="1"/>
</dbReference>
<dbReference type="SUPFAM" id="SSF52172">
    <property type="entry name" value="CheY-like"/>
    <property type="match status" value="1"/>
</dbReference>
<reference evidence="4" key="2">
    <citation type="submission" date="2020-09" db="EMBL/GenBank/DDBJ databases">
        <authorList>
            <person name="Sun Q."/>
            <person name="Zhou Y."/>
        </authorList>
    </citation>
    <scope>NUCLEOTIDE SEQUENCE</scope>
    <source>
        <strain evidence="4">CGMCC 1.15290</strain>
    </source>
</reference>